<dbReference type="SFLD" id="SFLDG01135">
    <property type="entry name" value="C1.5.6:_HAD__Beta-PGM__Phospha"/>
    <property type="match status" value="1"/>
</dbReference>
<protein>
    <recommendedName>
        <fullName evidence="4">phosphoglycolate phosphatase</fullName>
        <ecNumber evidence="4">3.1.3.18</ecNumber>
    </recommendedName>
</protein>
<dbReference type="Gene3D" id="3.40.50.1000">
    <property type="entry name" value="HAD superfamily/HAD-like"/>
    <property type="match status" value="1"/>
</dbReference>
<evidence type="ECO:0000256" key="4">
    <source>
        <dbReference type="ARBA" id="ARBA00013078"/>
    </source>
</evidence>
<comment type="catalytic activity">
    <reaction evidence="1">
        <text>2-phosphoglycolate + H2O = glycolate + phosphate</text>
        <dbReference type="Rhea" id="RHEA:14369"/>
        <dbReference type="ChEBI" id="CHEBI:15377"/>
        <dbReference type="ChEBI" id="CHEBI:29805"/>
        <dbReference type="ChEBI" id="CHEBI:43474"/>
        <dbReference type="ChEBI" id="CHEBI:58033"/>
        <dbReference type="EC" id="3.1.3.18"/>
    </reaction>
</comment>
<dbReference type="SFLD" id="SFLDG01129">
    <property type="entry name" value="C1.5:_HAD__Beta-PGM__Phosphata"/>
    <property type="match status" value="1"/>
</dbReference>
<dbReference type="PRINTS" id="PR00413">
    <property type="entry name" value="HADHALOGNASE"/>
</dbReference>
<dbReference type="Pfam" id="PF13419">
    <property type="entry name" value="HAD_2"/>
    <property type="match status" value="1"/>
</dbReference>
<gene>
    <name evidence="5" type="ORF">SAMN05444350_102181</name>
</gene>
<evidence type="ECO:0000256" key="2">
    <source>
        <dbReference type="ARBA" id="ARBA00004818"/>
    </source>
</evidence>
<evidence type="ECO:0000313" key="6">
    <source>
        <dbReference type="Proteomes" id="UP000184192"/>
    </source>
</evidence>
<dbReference type="SUPFAM" id="SSF56784">
    <property type="entry name" value="HAD-like"/>
    <property type="match status" value="1"/>
</dbReference>
<dbReference type="PANTHER" id="PTHR43434">
    <property type="entry name" value="PHOSPHOGLYCOLATE PHOSPHATASE"/>
    <property type="match status" value="1"/>
</dbReference>
<dbReference type="InterPro" id="IPR023198">
    <property type="entry name" value="PGP-like_dom2"/>
</dbReference>
<dbReference type="PROSITE" id="PS01228">
    <property type="entry name" value="COF_1"/>
    <property type="match status" value="1"/>
</dbReference>
<dbReference type="InterPro" id="IPR023214">
    <property type="entry name" value="HAD_sf"/>
</dbReference>
<dbReference type="GO" id="GO:0006281">
    <property type="term" value="P:DNA repair"/>
    <property type="evidence" value="ECO:0007669"/>
    <property type="project" value="TreeGrafter"/>
</dbReference>
<dbReference type="AlphaFoldDB" id="A0A1M6B5X6"/>
<dbReference type="EC" id="3.1.3.18" evidence="4"/>
<dbReference type="Proteomes" id="UP000184192">
    <property type="component" value="Unassembled WGS sequence"/>
</dbReference>
<dbReference type="InterPro" id="IPR041492">
    <property type="entry name" value="HAD_2"/>
</dbReference>
<dbReference type="SFLD" id="SFLDS00003">
    <property type="entry name" value="Haloacid_Dehalogenase"/>
    <property type="match status" value="1"/>
</dbReference>
<reference evidence="6" key="1">
    <citation type="submission" date="2016-11" db="EMBL/GenBank/DDBJ databases">
        <authorList>
            <person name="Varghese N."/>
            <person name="Submissions S."/>
        </authorList>
    </citation>
    <scope>NUCLEOTIDE SEQUENCE [LARGE SCALE GENOMIC DNA]</scope>
    <source>
        <strain evidence="6">DSM 26884</strain>
    </source>
</reference>
<dbReference type="PANTHER" id="PTHR43434:SF1">
    <property type="entry name" value="PHOSPHOGLYCOLATE PHOSPHATASE"/>
    <property type="match status" value="1"/>
</dbReference>
<comment type="pathway">
    <text evidence="2">Organic acid metabolism; glycolate biosynthesis; glycolate from 2-phosphoglycolate: step 1/1.</text>
</comment>
<evidence type="ECO:0000256" key="1">
    <source>
        <dbReference type="ARBA" id="ARBA00000830"/>
    </source>
</evidence>
<proteinExistence type="inferred from homology"/>
<name>A0A1M6B5X6_9BACE</name>
<dbReference type="InterPro" id="IPR006439">
    <property type="entry name" value="HAD-SF_hydro_IA"/>
</dbReference>
<dbReference type="FunFam" id="3.40.50.1000:FF:000022">
    <property type="entry name" value="Phosphoglycolate phosphatase"/>
    <property type="match status" value="1"/>
</dbReference>
<dbReference type="GO" id="GO:0005829">
    <property type="term" value="C:cytosol"/>
    <property type="evidence" value="ECO:0007669"/>
    <property type="project" value="TreeGrafter"/>
</dbReference>
<comment type="similarity">
    <text evidence="3">Belongs to the HAD-like hydrolase superfamily. CbbY/CbbZ/Gph/YieH family.</text>
</comment>
<dbReference type="RefSeq" id="WP_025830875.1">
    <property type="nucleotide sequence ID" value="NZ_FQZN01000002.1"/>
</dbReference>
<dbReference type="Gene3D" id="1.10.150.240">
    <property type="entry name" value="Putative phosphatase, domain 2"/>
    <property type="match status" value="1"/>
</dbReference>
<dbReference type="InterPro" id="IPR036412">
    <property type="entry name" value="HAD-like_sf"/>
</dbReference>
<evidence type="ECO:0000313" key="5">
    <source>
        <dbReference type="EMBL" id="SHI43873.1"/>
    </source>
</evidence>
<dbReference type="eggNOG" id="COG0546">
    <property type="taxonomic scope" value="Bacteria"/>
</dbReference>
<organism evidence="5 6">
    <name type="scientific">Bacteroides stercorirosoris</name>
    <dbReference type="NCBI Taxonomy" id="871324"/>
    <lineage>
        <taxon>Bacteria</taxon>
        <taxon>Pseudomonadati</taxon>
        <taxon>Bacteroidota</taxon>
        <taxon>Bacteroidia</taxon>
        <taxon>Bacteroidales</taxon>
        <taxon>Bacteroidaceae</taxon>
        <taxon>Bacteroides</taxon>
    </lineage>
</organism>
<evidence type="ECO:0000256" key="3">
    <source>
        <dbReference type="ARBA" id="ARBA00006171"/>
    </source>
</evidence>
<dbReference type="EMBL" id="FQZN01000002">
    <property type="protein sequence ID" value="SHI43873.1"/>
    <property type="molecule type" value="Genomic_DNA"/>
</dbReference>
<accession>A0A1M6B5X6</accession>
<dbReference type="GO" id="GO:0008967">
    <property type="term" value="F:phosphoglycolate phosphatase activity"/>
    <property type="evidence" value="ECO:0007669"/>
    <property type="project" value="UniProtKB-EC"/>
</dbReference>
<dbReference type="GeneID" id="92710720"/>
<dbReference type="NCBIfam" id="TIGR01549">
    <property type="entry name" value="HAD-SF-IA-v1"/>
    <property type="match status" value="1"/>
</dbReference>
<dbReference type="InterPro" id="IPR050155">
    <property type="entry name" value="HAD-like_hydrolase_sf"/>
</dbReference>
<keyword evidence="6" id="KW-1185">Reference proteome</keyword>
<sequence length="217" mass="24440">MKKLVIFDLDGTLLNTIADLAQSTNYALAALGYPTHEEKEYNFMVGNGINKLFERALPEESRTEENVLRVRKEFVPYYDQHNADKSRPYPGITELLDELQAKGLQLAVASNKYQAATEKLIAHYFPNIRFTAVFGQREGVNVKPDPTVVYDILEITQITKEDVLYVGDSGVDMQTAINAEVTSCGVTWGFRPRAELETFHPKYIVDKAKDIAAIAFE</sequence>